<proteinExistence type="predicted"/>
<evidence type="ECO:0000313" key="2">
    <source>
        <dbReference type="Proteomes" id="UP001226084"/>
    </source>
</evidence>
<reference evidence="1" key="1">
    <citation type="submission" date="2023-07" db="EMBL/GenBank/DDBJ databases">
        <title>Functional and genomic diversity of the sorghum phyllosphere microbiome.</title>
        <authorList>
            <person name="Shade A."/>
        </authorList>
    </citation>
    <scope>NUCLEOTIDE SEQUENCE</scope>
    <source>
        <strain evidence="1">SORGH_AS_0457</strain>
    </source>
</reference>
<sequence length="87" mass="9697">MMVQFPHALRVDGRFQLVALTYSPVYSPADVFGFAVLTSDGARLTDVVSLDEAHLHWSLLREEAKTALGEVEATGTRAAPRRRRRQS</sequence>
<dbReference type="EMBL" id="JAUTAS010000001">
    <property type="protein sequence ID" value="MDQ1108326.1"/>
    <property type="molecule type" value="Genomic_DNA"/>
</dbReference>
<dbReference type="AlphaFoldDB" id="A0AAP5AHJ8"/>
<organism evidence="1 2">
    <name type="scientific">Stenotrophomonas rhizophila</name>
    <dbReference type="NCBI Taxonomy" id="216778"/>
    <lineage>
        <taxon>Bacteria</taxon>
        <taxon>Pseudomonadati</taxon>
        <taxon>Pseudomonadota</taxon>
        <taxon>Gammaproteobacteria</taxon>
        <taxon>Lysobacterales</taxon>
        <taxon>Lysobacteraceae</taxon>
        <taxon>Stenotrophomonas</taxon>
    </lineage>
</organism>
<accession>A0AAP5AHJ8</accession>
<name>A0AAP5AHJ8_9GAMM</name>
<protein>
    <submittedName>
        <fullName evidence="1">Uncharacterized protein</fullName>
    </submittedName>
</protein>
<evidence type="ECO:0000313" key="1">
    <source>
        <dbReference type="EMBL" id="MDQ1108326.1"/>
    </source>
</evidence>
<comment type="caution">
    <text evidence="1">The sequence shown here is derived from an EMBL/GenBank/DDBJ whole genome shotgun (WGS) entry which is preliminary data.</text>
</comment>
<gene>
    <name evidence="1" type="ORF">QE424_001485</name>
</gene>
<dbReference type="RefSeq" id="WP_143584551.1">
    <property type="nucleotide sequence ID" value="NZ_CP118898.1"/>
</dbReference>
<dbReference type="Proteomes" id="UP001226084">
    <property type="component" value="Unassembled WGS sequence"/>
</dbReference>